<dbReference type="STRING" id="714943.Mucpa_0962"/>
<dbReference type="AlphaFoldDB" id="H1YCW6"/>
<gene>
    <name evidence="2" type="ORF">Mucpa_0962</name>
</gene>
<dbReference type="EMBL" id="CM001403">
    <property type="protein sequence ID" value="EHQ25137.1"/>
    <property type="molecule type" value="Genomic_DNA"/>
</dbReference>
<reference evidence="2" key="1">
    <citation type="submission" date="2011-09" db="EMBL/GenBank/DDBJ databases">
        <title>The permanent draft genome of Mucilaginibacter paludis DSM 18603.</title>
        <authorList>
            <consortium name="US DOE Joint Genome Institute (JGI-PGF)"/>
            <person name="Lucas S."/>
            <person name="Han J."/>
            <person name="Lapidus A."/>
            <person name="Bruce D."/>
            <person name="Goodwin L."/>
            <person name="Pitluck S."/>
            <person name="Peters L."/>
            <person name="Kyrpides N."/>
            <person name="Mavromatis K."/>
            <person name="Ivanova N."/>
            <person name="Mikhailova N."/>
            <person name="Held B."/>
            <person name="Detter J.C."/>
            <person name="Tapia R."/>
            <person name="Han C."/>
            <person name="Land M."/>
            <person name="Hauser L."/>
            <person name="Markowitz V."/>
            <person name="Cheng J.-F."/>
            <person name="Hugenholtz P."/>
            <person name="Woyke T."/>
            <person name="Wu D."/>
            <person name="Tindall B."/>
            <person name="Brambilla E."/>
            <person name="Klenk H.-P."/>
            <person name="Eisen J.A."/>
        </authorList>
    </citation>
    <scope>NUCLEOTIDE SEQUENCE [LARGE SCALE GENOMIC DNA]</scope>
    <source>
        <strain evidence="2">DSM 18603</strain>
    </source>
</reference>
<keyword evidence="3" id="KW-1185">Reference proteome</keyword>
<organism evidence="2 3">
    <name type="scientific">Mucilaginibacter paludis DSM 18603</name>
    <dbReference type="NCBI Taxonomy" id="714943"/>
    <lineage>
        <taxon>Bacteria</taxon>
        <taxon>Pseudomonadati</taxon>
        <taxon>Bacteroidota</taxon>
        <taxon>Sphingobacteriia</taxon>
        <taxon>Sphingobacteriales</taxon>
        <taxon>Sphingobacteriaceae</taxon>
        <taxon>Mucilaginibacter</taxon>
    </lineage>
</organism>
<keyword evidence="1" id="KW-0732">Signal</keyword>
<feature type="chain" id="PRO_5003558967" evidence="1">
    <location>
        <begin position="21"/>
        <end position="70"/>
    </location>
</feature>
<name>H1YCW6_9SPHI</name>
<protein>
    <submittedName>
        <fullName evidence="2">Uncharacterized protein</fullName>
    </submittedName>
</protein>
<evidence type="ECO:0000256" key="1">
    <source>
        <dbReference type="SAM" id="SignalP"/>
    </source>
</evidence>
<evidence type="ECO:0000313" key="3">
    <source>
        <dbReference type="Proteomes" id="UP000002774"/>
    </source>
</evidence>
<dbReference type="HOGENOM" id="CLU_2753466_0_0_10"/>
<accession>H1YCW6</accession>
<dbReference type="RefSeq" id="WP_008504791.1">
    <property type="nucleotide sequence ID" value="NZ_CM001403.1"/>
</dbReference>
<dbReference type="Proteomes" id="UP000002774">
    <property type="component" value="Chromosome"/>
</dbReference>
<sequence length="70" mass="7607">MKKIILIVALVFASGIDAQAQTRVLVAAPARRVVVVTRRPVVVAPVRRVVVRPAVVARPVAARRVVIVRH</sequence>
<evidence type="ECO:0000313" key="2">
    <source>
        <dbReference type="EMBL" id="EHQ25137.1"/>
    </source>
</evidence>
<proteinExistence type="predicted"/>
<feature type="signal peptide" evidence="1">
    <location>
        <begin position="1"/>
        <end position="20"/>
    </location>
</feature>